<dbReference type="Proteomes" id="UP000177354">
    <property type="component" value="Unassembled WGS sequence"/>
</dbReference>
<evidence type="ECO:0000256" key="1">
    <source>
        <dbReference type="SAM" id="Phobius"/>
    </source>
</evidence>
<sequence length="210" mass="22838">MNKFGESGQARGAVVIIVFLILIIGGLFLLPKFINFAGNLIKKTGNIAGITNTVPSPTSAFPPAANRPPGSGSPLPTVQPTLSPTPVVRENVIHGSVNVINNSDRRIDKVTLVYCGSANIPPAEQNCRELPMSREAQLDKNSIWPDYISVNNHYYGYLLIEDAAGKPMQIGGVYLIAGAKAYSDGEVFISDEKWISLPFPYYFNFRIITP</sequence>
<evidence type="ECO:0000313" key="2">
    <source>
        <dbReference type="EMBL" id="OGG08344.1"/>
    </source>
</evidence>
<dbReference type="AlphaFoldDB" id="A0A1F5Z7Q6"/>
<keyword evidence="1" id="KW-1133">Transmembrane helix</keyword>
<organism evidence="2 3">
    <name type="scientific">Candidatus Gottesmanbacteria bacterium RIFCSPHIGHO2_01_FULL_40_15</name>
    <dbReference type="NCBI Taxonomy" id="1798376"/>
    <lineage>
        <taxon>Bacteria</taxon>
        <taxon>Candidatus Gottesmaniibacteriota</taxon>
    </lineage>
</organism>
<accession>A0A1F5Z7Q6</accession>
<keyword evidence="1" id="KW-0812">Transmembrane</keyword>
<evidence type="ECO:0000313" key="3">
    <source>
        <dbReference type="Proteomes" id="UP000177354"/>
    </source>
</evidence>
<keyword evidence="1" id="KW-0472">Membrane</keyword>
<protein>
    <submittedName>
        <fullName evidence="2">Uncharacterized protein</fullName>
    </submittedName>
</protein>
<feature type="transmembrane region" description="Helical" evidence="1">
    <location>
        <begin position="12"/>
        <end position="34"/>
    </location>
</feature>
<gene>
    <name evidence="2" type="ORF">A2777_04640</name>
</gene>
<comment type="caution">
    <text evidence="2">The sequence shown here is derived from an EMBL/GenBank/DDBJ whole genome shotgun (WGS) entry which is preliminary data.</text>
</comment>
<name>A0A1F5Z7Q6_9BACT</name>
<proteinExistence type="predicted"/>
<reference evidence="2 3" key="1">
    <citation type="journal article" date="2016" name="Nat. Commun.">
        <title>Thousands of microbial genomes shed light on interconnected biogeochemical processes in an aquifer system.</title>
        <authorList>
            <person name="Anantharaman K."/>
            <person name="Brown C.T."/>
            <person name="Hug L.A."/>
            <person name="Sharon I."/>
            <person name="Castelle C.J."/>
            <person name="Probst A.J."/>
            <person name="Thomas B.C."/>
            <person name="Singh A."/>
            <person name="Wilkins M.J."/>
            <person name="Karaoz U."/>
            <person name="Brodie E.L."/>
            <person name="Williams K.H."/>
            <person name="Hubbard S.S."/>
            <person name="Banfield J.F."/>
        </authorList>
    </citation>
    <scope>NUCLEOTIDE SEQUENCE [LARGE SCALE GENOMIC DNA]</scope>
</reference>
<dbReference type="EMBL" id="MFJF01000003">
    <property type="protein sequence ID" value="OGG08344.1"/>
    <property type="molecule type" value="Genomic_DNA"/>
</dbReference>